<dbReference type="SUPFAM" id="SSF54211">
    <property type="entry name" value="Ribosomal protein S5 domain 2-like"/>
    <property type="match status" value="1"/>
</dbReference>
<dbReference type="EC" id="3.1.26.5" evidence="7 8"/>
<organism evidence="9 10">
    <name type="scientific">Sulfurimonas crateris</name>
    <dbReference type="NCBI Taxonomy" id="2574727"/>
    <lineage>
        <taxon>Bacteria</taxon>
        <taxon>Pseudomonadati</taxon>
        <taxon>Campylobacterota</taxon>
        <taxon>Epsilonproteobacteria</taxon>
        <taxon>Campylobacterales</taxon>
        <taxon>Sulfurimonadaceae</taxon>
        <taxon>Sulfurimonas</taxon>
    </lineage>
</organism>
<keyword evidence="5 7" id="KW-0378">Hydrolase</keyword>
<keyword evidence="10" id="KW-1185">Reference proteome</keyword>
<dbReference type="PANTHER" id="PTHR33992">
    <property type="entry name" value="RIBONUCLEASE P PROTEIN COMPONENT"/>
    <property type="match status" value="1"/>
</dbReference>
<comment type="catalytic activity">
    <reaction evidence="7">
        <text>Endonucleolytic cleavage of RNA, removing 5'-extranucleotides from tRNA precursor.</text>
        <dbReference type="EC" id="3.1.26.5"/>
    </reaction>
</comment>
<dbReference type="PANTHER" id="PTHR33992:SF1">
    <property type="entry name" value="RIBONUCLEASE P PROTEIN COMPONENT"/>
    <property type="match status" value="1"/>
</dbReference>
<dbReference type="GO" id="GO:0000049">
    <property type="term" value="F:tRNA binding"/>
    <property type="evidence" value="ECO:0007669"/>
    <property type="project" value="UniProtKB-UniRule"/>
</dbReference>
<dbReference type="Gene3D" id="3.30.230.10">
    <property type="match status" value="1"/>
</dbReference>
<dbReference type="GO" id="GO:0030677">
    <property type="term" value="C:ribonuclease P complex"/>
    <property type="evidence" value="ECO:0007669"/>
    <property type="project" value="TreeGrafter"/>
</dbReference>
<accession>A0A4U2Z2H0</accession>
<dbReference type="GO" id="GO:0001682">
    <property type="term" value="P:tRNA 5'-leader removal"/>
    <property type="evidence" value="ECO:0007669"/>
    <property type="project" value="UniProtKB-UniRule"/>
</dbReference>
<keyword evidence="4 7" id="KW-0255">Endonuclease</keyword>
<evidence type="ECO:0000256" key="1">
    <source>
        <dbReference type="ARBA" id="ARBA00002663"/>
    </source>
</evidence>
<evidence type="ECO:0000256" key="8">
    <source>
        <dbReference type="NCBIfam" id="TIGR00188"/>
    </source>
</evidence>
<dbReference type="PROSITE" id="PS00648">
    <property type="entry name" value="RIBONUCLEASE_P"/>
    <property type="match status" value="1"/>
</dbReference>
<comment type="function">
    <text evidence="1 7">RNaseP catalyzes the removal of the 5'-leader sequence from pre-tRNA to produce the mature 5'-terminus. It can also cleave other RNA substrates such as 4.5S RNA. The protein component plays an auxiliary but essential role in vivo by binding to the 5'-leader sequence and broadening the substrate specificity of the ribozyme.</text>
</comment>
<name>A0A4U2Z2H0_9BACT</name>
<evidence type="ECO:0000256" key="4">
    <source>
        <dbReference type="ARBA" id="ARBA00022759"/>
    </source>
</evidence>
<reference evidence="9 10" key="1">
    <citation type="submission" date="2019-04" db="EMBL/GenBank/DDBJ databases">
        <title>Sulfurimonas crateris sp. nov. a facultative anaerobic sulfur-oxidizing chemolithautotrophic bacterium isolated from a terrestrial mud vulcano.</title>
        <authorList>
            <person name="Ratnikova N.M."/>
            <person name="Slobodkin A.I."/>
            <person name="Merkel A.Y."/>
            <person name="Novikov A."/>
            <person name="Bonch-Osmolovskaya E.A."/>
            <person name="Slobodkina G.B."/>
        </authorList>
    </citation>
    <scope>NUCLEOTIDE SEQUENCE [LARGE SCALE GENOMIC DNA]</scope>
    <source>
        <strain evidence="9 10">SN118</strain>
    </source>
</reference>
<dbReference type="EMBL" id="SZPX01000009">
    <property type="protein sequence ID" value="TKI68268.1"/>
    <property type="molecule type" value="Genomic_DNA"/>
</dbReference>
<keyword evidence="6 7" id="KW-0694">RNA-binding</keyword>
<dbReference type="GO" id="GO:0042781">
    <property type="term" value="F:3'-tRNA processing endoribonuclease activity"/>
    <property type="evidence" value="ECO:0007669"/>
    <property type="project" value="TreeGrafter"/>
</dbReference>
<dbReference type="InterPro" id="IPR020568">
    <property type="entry name" value="Ribosomal_Su5_D2-typ_SF"/>
</dbReference>
<evidence type="ECO:0000313" key="9">
    <source>
        <dbReference type="EMBL" id="TKI68268.1"/>
    </source>
</evidence>
<evidence type="ECO:0000313" key="10">
    <source>
        <dbReference type="Proteomes" id="UP000309561"/>
    </source>
</evidence>
<comment type="subunit">
    <text evidence="7">Consists of a catalytic RNA component (M1 or rnpB) and a protein subunit.</text>
</comment>
<evidence type="ECO:0000256" key="7">
    <source>
        <dbReference type="HAMAP-Rule" id="MF_00227"/>
    </source>
</evidence>
<protein>
    <recommendedName>
        <fullName evidence="7 8">Ribonuclease P protein component</fullName>
        <shortName evidence="7">RNase P protein</shortName>
        <shortName evidence="7">RNaseP protein</shortName>
        <ecNumber evidence="7 8">3.1.26.5</ecNumber>
    </recommendedName>
    <alternativeName>
        <fullName evidence="7">Protein C5</fullName>
    </alternativeName>
</protein>
<comment type="caution">
    <text evidence="9">The sequence shown here is derived from an EMBL/GenBank/DDBJ whole genome shotgun (WGS) entry which is preliminary data.</text>
</comment>
<dbReference type="InterPro" id="IPR020539">
    <property type="entry name" value="RNase_P_CS"/>
</dbReference>
<dbReference type="OrthoDB" id="9810867at2"/>
<proteinExistence type="inferred from homology"/>
<dbReference type="NCBIfam" id="TIGR00188">
    <property type="entry name" value="rnpA"/>
    <property type="match status" value="1"/>
</dbReference>
<dbReference type="Proteomes" id="UP000309561">
    <property type="component" value="Unassembled WGS sequence"/>
</dbReference>
<evidence type="ECO:0000256" key="3">
    <source>
        <dbReference type="ARBA" id="ARBA00022722"/>
    </source>
</evidence>
<dbReference type="Pfam" id="PF00825">
    <property type="entry name" value="Ribonuclease_P"/>
    <property type="match status" value="1"/>
</dbReference>
<keyword evidence="2 7" id="KW-0819">tRNA processing</keyword>
<keyword evidence="3 7" id="KW-0540">Nuclease</keyword>
<dbReference type="InterPro" id="IPR014721">
    <property type="entry name" value="Ribsml_uS5_D2-typ_fold_subgr"/>
</dbReference>
<evidence type="ECO:0000256" key="5">
    <source>
        <dbReference type="ARBA" id="ARBA00022801"/>
    </source>
</evidence>
<dbReference type="InterPro" id="IPR000100">
    <property type="entry name" value="RNase_P"/>
</dbReference>
<comment type="similarity">
    <text evidence="7">Belongs to the RnpA family.</text>
</comment>
<evidence type="ECO:0000256" key="2">
    <source>
        <dbReference type="ARBA" id="ARBA00022694"/>
    </source>
</evidence>
<dbReference type="GO" id="GO:0004526">
    <property type="term" value="F:ribonuclease P activity"/>
    <property type="evidence" value="ECO:0007669"/>
    <property type="project" value="UniProtKB-UniRule"/>
</dbReference>
<dbReference type="AlphaFoldDB" id="A0A4U2Z2H0"/>
<gene>
    <name evidence="7 9" type="primary">rnpA</name>
    <name evidence="9" type="ORF">FCU45_11215</name>
</gene>
<evidence type="ECO:0000256" key="6">
    <source>
        <dbReference type="ARBA" id="ARBA00022884"/>
    </source>
</evidence>
<sequence length="117" mass="13654">MVGLGNFYTLKLHKEFQYIYRKGKDAHSDSVVLFFLPANEIHKVGFTATKKIGNAVKRNRAKRRLRALFREFSPTLKDGTYIFVAKQSINEVTHQKLKNDFQKILNRLNTIKKEPND</sequence>
<dbReference type="HAMAP" id="MF_00227">
    <property type="entry name" value="RNase_P"/>
    <property type="match status" value="1"/>
</dbReference>